<dbReference type="KEGG" id="cphy:B5808_16530"/>
<accession>A0A1X9LTX1</accession>
<dbReference type="InterPro" id="IPR052718">
    <property type="entry name" value="NmrA-type_oxidoreductase"/>
</dbReference>
<name>A0A1X9LTX1_9MICO</name>
<dbReference type="Proteomes" id="UP000192775">
    <property type="component" value="Chromosome"/>
</dbReference>
<dbReference type="PANTHER" id="PTHR47129:SF1">
    <property type="entry name" value="NMRA-LIKE DOMAIN-CONTAINING PROTEIN"/>
    <property type="match status" value="1"/>
</dbReference>
<dbReference type="CDD" id="cd05269">
    <property type="entry name" value="TMR_SDR_a"/>
    <property type="match status" value="1"/>
</dbReference>
<evidence type="ECO:0000313" key="3">
    <source>
        <dbReference type="Proteomes" id="UP000192775"/>
    </source>
</evidence>
<evidence type="ECO:0000313" key="2">
    <source>
        <dbReference type="EMBL" id="ARJ06649.1"/>
    </source>
</evidence>
<sequence length="282" mass="30210">MTTIGVTGATGGVGGRLARRLADAGLEQRLIVRDEARAPRLRLAEVRVAEYRDVDAAIRALDGVDVLLMVSAAESADRLEEHRAFVSAAEAAGVRHVVYTSFYAAAPDSVFTLGRDHWATEGFLRDAGFATTFLRDNLYTDFLPLLAGDDGVVRGPAGDGRLSSVTRDDVAAMAFAAVTHPDAHAGAVYDLTGPESLSLGEATQIISEVTGRRLRYENETLDEAYASRAHYGAPDWQVEAWVSTYTAIASGELAPVSDDIPRILGRPAQSLRQFLEGQAPHA</sequence>
<organism evidence="2 3">
    <name type="scientific">Cnuibacter physcomitrellae</name>
    <dbReference type="NCBI Taxonomy" id="1619308"/>
    <lineage>
        <taxon>Bacteria</taxon>
        <taxon>Bacillati</taxon>
        <taxon>Actinomycetota</taxon>
        <taxon>Actinomycetes</taxon>
        <taxon>Micrococcales</taxon>
        <taxon>Microbacteriaceae</taxon>
        <taxon>Cnuibacter</taxon>
    </lineage>
</organism>
<dbReference type="STRING" id="1619308.B5808_16530"/>
<feature type="domain" description="NmrA-like" evidence="1">
    <location>
        <begin position="3"/>
        <end position="219"/>
    </location>
</feature>
<dbReference type="Gene3D" id="3.40.50.720">
    <property type="entry name" value="NAD(P)-binding Rossmann-like Domain"/>
    <property type="match status" value="1"/>
</dbReference>
<dbReference type="EMBL" id="CP020715">
    <property type="protein sequence ID" value="ARJ06649.1"/>
    <property type="molecule type" value="Genomic_DNA"/>
</dbReference>
<dbReference type="InterPro" id="IPR036291">
    <property type="entry name" value="NAD(P)-bd_dom_sf"/>
</dbReference>
<protein>
    <submittedName>
        <fullName evidence="2">NAD(P)-dependent oxidoreductase</fullName>
    </submittedName>
</protein>
<proteinExistence type="predicted"/>
<gene>
    <name evidence="2" type="ORF">B5808_16530</name>
</gene>
<dbReference type="SUPFAM" id="SSF51735">
    <property type="entry name" value="NAD(P)-binding Rossmann-fold domains"/>
    <property type="match status" value="1"/>
</dbReference>
<dbReference type="InterPro" id="IPR008030">
    <property type="entry name" value="NmrA-like"/>
</dbReference>
<keyword evidence="3" id="KW-1185">Reference proteome</keyword>
<dbReference type="Gene3D" id="3.90.25.10">
    <property type="entry name" value="UDP-galactose 4-epimerase, domain 1"/>
    <property type="match status" value="1"/>
</dbReference>
<dbReference type="AlphaFoldDB" id="A0A1X9LTX1"/>
<dbReference type="RefSeq" id="WP_085020787.1">
    <property type="nucleotide sequence ID" value="NZ_BMHD01000001.1"/>
</dbReference>
<dbReference type="Pfam" id="PF05368">
    <property type="entry name" value="NmrA"/>
    <property type="match status" value="1"/>
</dbReference>
<dbReference type="PANTHER" id="PTHR47129">
    <property type="entry name" value="QUINONE OXIDOREDUCTASE 2"/>
    <property type="match status" value="1"/>
</dbReference>
<reference evidence="2 3" key="1">
    <citation type="submission" date="2017-04" db="EMBL/GenBank/DDBJ databases">
        <authorList>
            <person name="Afonso C.L."/>
            <person name="Miller P.J."/>
            <person name="Scott M.A."/>
            <person name="Spackman E."/>
            <person name="Goraichik I."/>
            <person name="Dimitrov K.M."/>
            <person name="Suarez D.L."/>
            <person name="Swayne D.E."/>
        </authorList>
    </citation>
    <scope>NUCLEOTIDE SEQUENCE [LARGE SCALE GENOMIC DNA]</scope>
    <source>
        <strain evidence="3">XA(T)</strain>
    </source>
</reference>
<evidence type="ECO:0000259" key="1">
    <source>
        <dbReference type="Pfam" id="PF05368"/>
    </source>
</evidence>